<keyword evidence="1" id="KW-0472">Membrane</keyword>
<comment type="caution">
    <text evidence="2">The sequence shown here is derived from an EMBL/GenBank/DDBJ whole genome shotgun (WGS) entry which is preliminary data.</text>
</comment>
<keyword evidence="1" id="KW-1133">Transmembrane helix</keyword>
<name>A0AAN7BAS8_9PEZI</name>
<reference evidence="2" key="2">
    <citation type="submission" date="2023-05" db="EMBL/GenBank/DDBJ databases">
        <authorList>
            <consortium name="Lawrence Berkeley National Laboratory"/>
            <person name="Steindorff A."/>
            <person name="Hensen N."/>
            <person name="Bonometti L."/>
            <person name="Westerberg I."/>
            <person name="Brannstrom I.O."/>
            <person name="Guillou S."/>
            <person name="Cros-Aarteil S."/>
            <person name="Calhoun S."/>
            <person name="Haridas S."/>
            <person name="Kuo A."/>
            <person name="Mondo S."/>
            <person name="Pangilinan J."/>
            <person name="Riley R."/>
            <person name="Labutti K."/>
            <person name="Andreopoulos B."/>
            <person name="Lipzen A."/>
            <person name="Chen C."/>
            <person name="Yanf M."/>
            <person name="Daum C."/>
            <person name="Ng V."/>
            <person name="Clum A."/>
            <person name="Ohm R."/>
            <person name="Martin F."/>
            <person name="Silar P."/>
            <person name="Natvig D."/>
            <person name="Lalanne C."/>
            <person name="Gautier V."/>
            <person name="Ament-Velasquez S.L."/>
            <person name="Kruys A."/>
            <person name="Hutchinson M.I."/>
            <person name="Powell A.J."/>
            <person name="Barry K."/>
            <person name="Miller A.N."/>
            <person name="Grigoriev I.V."/>
            <person name="Debuchy R."/>
            <person name="Gladieux P."/>
            <person name="Thoren M.H."/>
            <person name="Johannesson H."/>
        </authorList>
    </citation>
    <scope>NUCLEOTIDE SEQUENCE</scope>
    <source>
        <strain evidence="2">PSN293</strain>
    </source>
</reference>
<evidence type="ECO:0000313" key="3">
    <source>
        <dbReference type="Proteomes" id="UP001301769"/>
    </source>
</evidence>
<gene>
    <name evidence="2" type="ORF">QBC37DRAFT_373270</name>
</gene>
<feature type="transmembrane region" description="Helical" evidence="1">
    <location>
        <begin position="315"/>
        <end position="335"/>
    </location>
</feature>
<accession>A0AAN7BAS8</accession>
<evidence type="ECO:0000313" key="2">
    <source>
        <dbReference type="EMBL" id="KAK4214240.1"/>
    </source>
</evidence>
<proteinExistence type="predicted"/>
<protein>
    <submittedName>
        <fullName evidence="2">Uncharacterized protein</fullName>
    </submittedName>
</protein>
<keyword evidence="1" id="KW-0812">Transmembrane</keyword>
<evidence type="ECO:0000256" key="1">
    <source>
        <dbReference type="SAM" id="Phobius"/>
    </source>
</evidence>
<reference evidence="2" key="1">
    <citation type="journal article" date="2023" name="Mol. Phylogenet. Evol.">
        <title>Genome-scale phylogeny and comparative genomics of the fungal order Sordariales.</title>
        <authorList>
            <person name="Hensen N."/>
            <person name="Bonometti L."/>
            <person name="Westerberg I."/>
            <person name="Brannstrom I.O."/>
            <person name="Guillou S."/>
            <person name="Cros-Aarteil S."/>
            <person name="Calhoun S."/>
            <person name="Haridas S."/>
            <person name="Kuo A."/>
            <person name="Mondo S."/>
            <person name="Pangilinan J."/>
            <person name="Riley R."/>
            <person name="LaButti K."/>
            <person name="Andreopoulos B."/>
            <person name="Lipzen A."/>
            <person name="Chen C."/>
            <person name="Yan M."/>
            <person name="Daum C."/>
            <person name="Ng V."/>
            <person name="Clum A."/>
            <person name="Steindorff A."/>
            <person name="Ohm R.A."/>
            <person name="Martin F."/>
            <person name="Silar P."/>
            <person name="Natvig D.O."/>
            <person name="Lalanne C."/>
            <person name="Gautier V."/>
            <person name="Ament-Velasquez S.L."/>
            <person name="Kruys A."/>
            <person name="Hutchinson M.I."/>
            <person name="Powell A.J."/>
            <person name="Barry K."/>
            <person name="Miller A.N."/>
            <person name="Grigoriev I.V."/>
            <person name="Debuchy R."/>
            <person name="Gladieux P."/>
            <person name="Hiltunen Thoren M."/>
            <person name="Johannesson H."/>
        </authorList>
    </citation>
    <scope>NUCLEOTIDE SEQUENCE</scope>
    <source>
        <strain evidence="2">PSN293</strain>
    </source>
</reference>
<organism evidence="2 3">
    <name type="scientific">Rhypophila decipiens</name>
    <dbReference type="NCBI Taxonomy" id="261697"/>
    <lineage>
        <taxon>Eukaryota</taxon>
        <taxon>Fungi</taxon>
        <taxon>Dikarya</taxon>
        <taxon>Ascomycota</taxon>
        <taxon>Pezizomycotina</taxon>
        <taxon>Sordariomycetes</taxon>
        <taxon>Sordariomycetidae</taxon>
        <taxon>Sordariales</taxon>
        <taxon>Naviculisporaceae</taxon>
        <taxon>Rhypophila</taxon>
    </lineage>
</organism>
<dbReference type="EMBL" id="MU858097">
    <property type="protein sequence ID" value="KAK4214240.1"/>
    <property type="molecule type" value="Genomic_DNA"/>
</dbReference>
<sequence>MGTTVDAEFLETQIFTNIPLSQPFRQALVSRLWPGTFLDETDDTSLQAYLSQTQREFTIAFAGHHAVKTFSDLFLILELIRSDPSVCLADLKQRILDNRPKLDSASPCQLSASIELAVRLWLMVSVKITMPSHRRLLEASLPWPDNLSLLEVLQRHLTRPSITQTPGIGIFSEYLNVVDMKKIANIRVLWTNNLGEHLAMQGQTLYIFQHVAAIRQLMASPSSDLFLPHPLIKETLTTLNLLIPHDSPASNTWLRSEISTYELDRELVYRAIPASRNKADFIFWHDRMDALSEYFDRTKPTSILQWWHDRRDMGLWWNYWLIVVTIALALFFGLVQSVTGLVQVFQNAASSGGG</sequence>
<keyword evidence="3" id="KW-1185">Reference proteome</keyword>
<dbReference type="AlphaFoldDB" id="A0AAN7BAS8"/>
<dbReference type="Proteomes" id="UP001301769">
    <property type="component" value="Unassembled WGS sequence"/>
</dbReference>